<dbReference type="EMBL" id="JAUOEL010000001">
    <property type="protein sequence ID" value="MDO5973515.1"/>
    <property type="molecule type" value="Genomic_DNA"/>
</dbReference>
<protein>
    <submittedName>
        <fullName evidence="2">Uncharacterized protein</fullName>
    </submittedName>
</protein>
<name>A0ABT8WK28_9FLAO</name>
<evidence type="ECO:0000256" key="1">
    <source>
        <dbReference type="SAM" id="SignalP"/>
    </source>
</evidence>
<evidence type="ECO:0000313" key="3">
    <source>
        <dbReference type="Proteomes" id="UP001176806"/>
    </source>
</evidence>
<reference evidence="2" key="1">
    <citation type="submission" date="2023-07" db="EMBL/GenBank/DDBJ databases">
        <title>Two novel species in the genus Flavivirga.</title>
        <authorList>
            <person name="Kwon K."/>
        </authorList>
    </citation>
    <scope>NUCLEOTIDE SEQUENCE</scope>
    <source>
        <strain evidence="2">KACC 14158</strain>
    </source>
</reference>
<organism evidence="2 3">
    <name type="scientific">Flavivirga jejuensis</name>
    <dbReference type="NCBI Taxonomy" id="870487"/>
    <lineage>
        <taxon>Bacteria</taxon>
        <taxon>Pseudomonadati</taxon>
        <taxon>Bacteroidota</taxon>
        <taxon>Flavobacteriia</taxon>
        <taxon>Flavobacteriales</taxon>
        <taxon>Flavobacteriaceae</taxon>
        <taxon>Flavivirga</taxon>
    </lineage>
</organism>
<gene>
    <name evidence="2" type="ORF">Q4Q40_04890</name>
</gene>
<dbReference type="RefSeq" id="WP_303300609.1">
    <property type="nucleotide sequence ID" value="NZ_BAABDA010000042.1"/>
</dbReference>
<keyword evidence="3" id="KW-1185">Reference proteome</keyword>
<keyword evidence="1" id="KW-0732">Signal</keyword>
<accession>A0ABT8WK28</accession>
<dbReference type="Proteomes" id="UP001176806">
    <property type="component" value="Unassembled WGS sequence"/>
</dbReference>
<dbReference type="SUPFAM" id="SSF51695">
    <property type="entry name" value="PLC-like phosphodiesterases"/>
    <property type="match status" value="1"/>
</dbReference>
<sequence length="596" mass="67355">MKNYIIKHVLTLFLGVLCFNASLAQSSPTYTVLKSLNTRNIDGAFYESPYEPLTNRNHGILVVSSNASWNGKVELSMYPEVIFAVASRGYIDNPCTGSNTPFNDLLLYRATAEGSSETELQSVGEEKEYIYKGWYDYYCKRDKRSTSGYTYFSKMSKFANDHVNGTGFFVNRHFQVRIELKLPSEVKLSDIKKVVVPGVGTLYPKDFIKQQEYRIDHGCHITRTGVCAKLDAVRSIPSLSAIDVKVQAHRGVWGKPDTNQENTIGAITAAGTKYLMVESDIMPIGVTNYTDPTNASTFGVPADLACFHDFVLTRYTNASSGYIFNSTRAHLKTLSLKKPRSEEVGNEKIMFFDELVDYAVANNLIVCVDMKNLESHGQDTSCTQLCDWQTQERKNMSLYNNLKFAINNTDSDDLKHLAIKTYANYEDIKAALTTGTNPVSEDKFNKVLWAPLIAKNDQWKVAGSEAYDPKKIQKFLDDWFAHNESVLYYETNFFNDYDNQTSVMLTGEFSFTDSNGSTVTSGNVMEYIYDMTGRRAGIFSEEPVGGKGTVNRWSSWNIKDPGTDRRGDHLWLLQQPFFKHAVITTDRPDIWNQLND</sequence>
<comment type="caution">
    <text evidence="2">The sequence shown here is derived from an EMBL/GenBank/DDBJ whole genome shotgun (WGS) entry which is preliminary data.</text>
</comment>
<feature type="signal peptide" evidence="1">
    <location>
        <begin position="1"/>
        <end position="24"/>
    </location>
</feature>
<dbReference type="Gene3D" id="3.20.20.190">
    <property type="entry name" value="Phosphatidylinositol (PI) phosphodiesterase"/>
    <property type="match status" value="1"/>
</dbReference>
<dbReference type="InterPro" id="IPR017946">
    <property type="entry name" value="PLC-like_Pdiesterase_TIM-brl"/>
</dbReference>
<proteinExistence type="predicted"/>
<evidence type="ECO:0000313" key="2">
    <source>
        <dbReference type="EMBL" id="MDO5973515.1"/>
    </source>
</evidence>
<feature type="chain" id="PRO_5046627622" evidence="1">
    <location>
        <begin position="25"/>
        <end position="596"/>
    </location>
</feature>